<protein>
    <recommendedName>
        <fullName evidence="7">EamA domain-containing protein</fullName>
    </recommendedName>
</protein>
<feature type="transmembrane region" description="Helical" evidence="6">
    <location>
        <begin position="371"/>
        <end position="389"/>
    </location>
</feature>
<feature type="transmembrane region" description="Helical" evidence="6">
    <location>
        <begin position="188"/>
        <end position="208"/>
    </location>
</feature>
<dbReference type="InterPro" id="IPR000620">
    <property type="entry name" value="EamA_dom"/>
</dbReference>
<accession>A0A316V4A5</accession>
<feature type="transmembrane region" description="Helical" evidence="6">
    <location>
        <begin position="401"/>
        <end position="419"/>
    </location>
</feature>
<evidence type="ECO:0000256" key="6">
    <source>
        <dbReference type="SAM" id="Phobius"/>
    </source>
</evidence>
<dbReference type="InterPro" id="IPR037185">
    <property type="entry name" value="EmrE-like"/>
</dbReference>
<evidence type="ECO:0000313" key="9">
    <source>
        <dbReference type="Proteomes" id="UP000245884"/>
    </source>
</evidence>
<feature type="transmembrane region" description="Helical" evidence="6">
    <location>
        <begin position="425"/>
        <end position="445"/>
    </location>
</feature>
<dbReference type="STRING" id="1569628.A0A316V4A5"/>
<keyword evidence="9" id="KW-1185">Reference proteome</keyword>
<gene>
    <name evidence="8" type="ORF">BDZ90DRAFT_230048</name>
</gene>
<dbReference type="PANTHER" id="PTHR22911">
    <property type="entry name" value="ACYL-MALONYL CONDENSING ENZYME-RELATED"/>
    <property type="match status" value="1"/>
</dbReference>
<evidence type="ECO:0000256" key="1">
    <source>
        <dbReference type="ARBA" id="ARBA00004141"/>
    </source>
</evidence>
<keyword evidence="3 6" id="KW-1133">Transmembrane helix</keyword>
<dbReference type="GO" id="GO:0016020">
    <property type="term" value="C:membrane"/>
    <property type="evidence" value="ECO:0007669"/>
    <property type="project" value="UniProtKB-SubCell"/>
</dbReference>
<evidence type="ECO:0000259" key="7">
    <source>
        <dbReference type="Pfam" id="PF00892"/>
    </source>
</evidence>
<feature type="transmembrane region" description="Helical" evidence="6">
    <location>
        <begin position="331"/>
        <end position="351"/>
    </location>
</feature>
<evidence type="ECO:0000256" key="4">
    <source>
        <dbReference type="ARBA" id="ARBA00023136"/>
    </source>
</evidence>
<evidence type="ECO:0000256" key="3">
    <source>
        <dbReference type="ARBA" id="ARBA00022989"/>
    </source>
</evidence>
<dbReference type="SUPFAM" id="SSF103481">
    <property type="entry name" value="Multidrug resistance efflux transporter EmrE"/>
    <property type="match status" value="2"/>
</dbReference>
<keyword evidence="2 6" id="KW-0812">Transmembrane</keyword>
<name>A0A316V4A5_9BASI</name>
<feature type="transmembrane region" description="Helical" evidence="6">
    <location>
        <begin position="114"/>
        <end position="136"/>
    </location>
</feature>
<keyword evidence="4 6" id="KW-0472">Membrane</keyword>
<feature type="transmembrane region" description="Helical" evidence="6">
    <location>
        <begin position="148"/>
        <end position="168"/>
    </location>
</feature>
<feature type="transmembrane region" description="Helical" evidence="6">
    <location>
        <begin position="242"/>
        <end position="262"/>
    </location>
</feature>
<feature type="region of interest" description="Disordered" evidence="5">
    <location>
        <begin position="1"/>
        <end position="89"/>
    </location>
</feature>
<feature type="domain" description="EamA" evidence="7">
    <location>
        <begin position="301"/>
        <end position="442"/>
    </location>
</feature>
<evidence type="ECO:0000256" key="5">
    <source>
        <dbReference type="SAM" id="MobiDB-lite"/>
    </source>
</evidence>
<dbReference type="EMBL" id="KZ819662">
    <property type="protein sequence ID" value="PWN31053.1"/>
    <property type="molecule type" value="Genomic_DNA"/>
</dbReference>
<evidence type="ECO:0000313" key="8">
    <source>
        <dbReference type="EMBL" id="PWN31053.1"/>
    </source>
</evidence>
<feature type="domain" description="EamA" evidence="7">
    <location>
        <begin position="114"/>
        <end position="256"/>
    </location>
</feature>
<dbReference type="RefSeq" id="XP_025365665.1">
    <property type="nucleotide sequence ID" value="XM_025505320.1"/>
</dbReference>
<dbReference type="GeneID" id="37027143"/>
<reference evidence="8 9" key="1">
    <citation type="journal article" date="2018" name="Mol. Biol. Evol.">
        <title>Broad Genomic Sampling Reveals a Smut Pathogenic Ancestry of the Fungal Clade Ustilaginomycotina.</title>
        <authorList>
            <person name="Kijpornyongpan T."/>
            <person name="Mondo S.J."/>
            <person name="Barry K."/>
            <person name="Sandor L."/>
            <person name="Lee J."/>
            <person name="Lipzen A."/>
            <person name="Pangilinan J."/>
            <person name="LaButti K."/>
            <person name="Hainaut M."/>
            <person name="Henrissat B."/>
            <person name="Grigoriev I.V."/>
            <person name="Spatafora J.W."/>
            <person name="Aime M.C."/>
        </authorList>
    </citation>
    <scope>NUCLEOTIDE SEQUENCE [LARGE SCALE GENOMIC DNA]</scope>
    <source>
        <strain evidence="8 9">MCA 5214</strain>
    </source>
</reference>
<dbReference type="Pfam" id="PF00892">
    <property type="entry name" value="EamA"/>
    <property type="match status" value="2"/>
</dbReference>
<feature type="compositionally biased region" description="Basic and acidic residues" evidence="5">
    <location>
        <begin position="40"/>
        <end position="64"/>
    </location>
</feature>
<sequence length="446" mass="47188">MTDSTAHPYPQPPSSMVNERSPLLDARRQSALSQDADGIEDLHLPQRRHLDPHLPASRHSDSRRYSTVSSTFDIEEDQPRVRPRSSSRLLRETVSSARLSIVSATTQLAQQETLGLSLLLLAAFFSSSMALTYTLLSHLTAASQHPVTALQVIFARMGMTYLACLAALHIKGDPHPFLGPRGVRKLLCARGVVGFGGIFGFLSSLRYLPLSDAQVINLGLIPIGTGLFCSWFLGENFARRELGAGIASLIGVALIARPKAIFGTVGGGGDVAVGVPGEEAFSLSTGAGGKQGEDEGQRLFATCLALVGVVGGAGAFTIIRAIGTRASPLHSVSFFALYSTLVSPILAWIQGETWVLPGGDPADPKGLRTQAAILLGLTTGFGLCAQLLLTKGLQMCKGGKATTTAYTQAIWSCLFQLVFLHEPIAPLSAIGCTVILTAALIVAIYR</sequence>
<dbReference type="PANTHER" id="PTHR22911:SF6">
    <property type="entry name" value="SOLUTE CARRIER FAMILY 35 MEMBER G1"/>
    <property type="match status" value="1"/>
</dbReference>
<feature type="transmembrane region" description="Helical" evidence="6">
    <location>
        <begin position="299"/>
        <end position="319"/>
    </location>
</feature>
<dbReference type="AlphaFoldDB" id="A0A316V4A5"/>
<comment type="subcellular location">
    <subcellularLocation>
        <location evidence="1">Membrane</location>
        <topology evidence="1">Multi-pass membrane protein</topology>
    </subcellularLocation>
</comment>
<dbReference type="Proteomes" id="UP000245884">
    <property type="component" value="Unassembled WGS sequence"/>
</dbReference>
<dbReference type="OrthoDB" id="306876at2759"/>
<evidence type="ECO:0000256" key="2">
    <source>
        <dbReference type="ARBA" id="ARBA00022692"/>
    </source>
</evidence>
<proteinExistence type="predicted"/>
<organism evidence="8 9">
    <name type="scientific">Jaminaea rosea</name>
    <dbReference type="NCBI Taxonomy" id="1569628"/>
    <lineage>
        <taxon>Eukaryota</taxon>
        <taxon>Fungi</taxon>
        <taxon>Dikarya</taxon>
        <taxon>Basidiomycota</taxon>
        <taxon>Ustilaginomycotina</taxon>
        <taxon>Exobasidiomycetes</taxon>
        <taxon>Microstromatales</taxon>
        <taxon>Microstromatales incertae sedis</taxon>
        <taxon>Jaminaea</taxon>
    </lineage>
</organism>
<feature type="transmembrane region" description="Helical" evidence="6">
    <location>
        <begin position="214"/>
        <end position="233"/>
    </location>
</feature>